<accession>A0A7C9JRQ8</accession>
<evidence type="ECO:0000313" key="5">
    <source>
        <dbReference type="EMBL" id="NBI34437.1"/>
    </source>
</evidence>
<dbReference type="InterPro" id="IPR027381">
    <property type="entry name" value="LytR/CpsA/Psr_C"/>
</dbReference>
<feature type="region of interest" description="Disordered" evidence="2">
    <location>
        <begin position="327"/>
        <end position="352"/>
    </location>
</feature>
<evidence type="ECO:0000259" key="4">
    <source>
        <dbReference type="Pfam" id="PF13399"/>
    </source>
</evidence>
<dbReference type="Gene3D" id="3.40.630.190">
    <property type="entry name" value="LCP protein"/>
    <property type="match status" value="1"/>
</dbReference>
<evidence type="ECO:0000256" key="2">
    <source>
        <dbReference type="SAM" id="MobiDB-lite"/>
    </source>
</evidence>
<dbReference type="Gene3D" id="3.30.70.2390">
    <property type="match status" value="1"/>
</dbReference>
<dbReference type="NCBIfam" id="TIGR00350">
    <property type="entry name" value="lytR_cpsA_psr"/>
    <property type="match status" value="1"/>
</dbReference>
<dbReference type="AlphaFoldDB" id="A0A7C9JRQ8"/>
<proteinExistence type="inferred from homology"/>
<feature type="domain" description="Cell envelope-related transcriptional attenuator" evidence="3">
    <location>
        <begin position="83"/>
        <end position="230"/>
    </location>
</feature>
<reference evidence="5" key="1">
    <citation type="submission" date="2018-08" db="EMBL/GenBank/DDBJ databases">
        <title>Murine metabolic-syndrome-specific gut microbial biobank.</title>
        <authorList>
            <person name="Liu C."/>
        </authorList>
    </citation>
    <scope>NUCLEOTIDE SEQUENCE [LARGE SCALE GENOMIC DNA]</scope>
    <source>
        <strain evidence="5">Z82</strain>
    </source>
</reference>
<dbReference type="PANTHER" id="PTHR33392">
    <property type="entry name" value="POLYISOPRENYL-TEICHOIC ACID--PEPTIDOGLYCAN TEICHOIC ACID TRANSFERASE TAGU"/>
    <property type="match status" value="1"/>
</dbReference>
<dbReference type="InterPro" id="IPR050922">
    <property type="entry name" value="LytR/CpsA/Psr_CW_biosynth"/>
</dbReference>
<comment type="caution">
    <text evidence="5">The sequence shown here is derived from an EMBL/GenBank/DDBJ whole genome shotgun (WGS) entry which is preliminary data.</text>
</comment>
<name>A0A7C9JRQ8_9BACT</name>
<sequence>MRKKRQRKRIAMGAVAAVLAVLVVGVVGYAGNLVGKLGAGIDDNLRAALVHTDMAKEPFYVLLMGTDRSADRAEGGDYGESFRSDSIMLARIDAPNKKVTLVSIHRDSMVDMGEYGQQKLNAAHALGGPALSVETVSKMAGVPISHYAEIDFDGFRSVVDALGGIEVDVPMAIDDWEAGGSLERGLQTLNGEQALILCRSRHAYDDWGDGDSYRAANQRLVLSAIAKKLLSSDVGTIASTVQSMADYVSTDLSVTDIIGLAQALHGLDAGSDIYTAMEPTESAYIDDIWYEITDQEAWQEMMRRVDAGLPPTEEDVVDGVSGTILASAGTGDLDGRDSSKNADGSDRRDGEVAIRNGNGIAGAGEVAAERVKALGYTVNTDNADAFDYPQTLVVYGTSSQEEAAVELAEALGFGADAIFKNDGTYGFTADFLVVLGADWA</sequence>
<dbReference type="Pfam" id="PF03816">
    <property type="entry name" value="LytR_cpsA_psr"/>
    <property type="match status" value="1"/>
</dbReference>
<feature type="compositionally biased region" description="Basic and acidic residues" evidence="2">
    <location>
        <begin position="333"/>
        <end position="352"/>
    </location>
</feature>
<protein>
    <submittedName>
        <fullName evidence="5">LytR family transcriptional regulator</fullName>
    </submittedName>
</protein>
<organism evidence="5">
    <name type="scientific">Muribaculaceae bacterium Z82</name>
    <dbReference type="NCBI Taxonomy" id="2304548"/>
    <lineage>
        <taxon>Bacteria</taxon>
        <taxon>Pseudomonadati</taxon>
        <taxon>Bacteroidota</taxon>
        <taxon>Bacteroidia</taxon>
        <taxon>Bacteroidales</taxon>
        <taxon>Muribaculaceae</taxon>
    </lineage>
</organism>
<gene>
    <name evidence="5" type="ORF">D1639_05205</name>
</gene>
<dbReference type="EMBL" id="QWKH01000027">
    <property type="protein sequence ID" value="NBI34437.1"/>
    <property type="molecule type" value="Genomic_DNA"/>
</dbReference>
<feature type="domain" description="LytR/CpsA/Psr regulator C-terminal" evidence="4">
    <location>
        <begin position="351"/>
        <end position="439"/>
    </location>
</feature>
<dbReference type="PANTHER" id="PTHR33392:SF6">
    <property type="entry name" value="POLYISOPRENYL-TEICHOIC ACID--PEPTIDOGLYCAN TEICHOIC ACID TRANSFERASE TAGU"/>
    <property type="match status" value="1"/>
</dbReference>
<evidence type="ECO:0000256" key="1">
    <source>
        <dbReference type="ARBA" id="ARBA00006068"/>
    </source>
</evidence>
<dbReference type="InterPro" id="IPR004474">
    <property type="entry name" value="LytR_CpsA_psr"/>
</dbReference>
<comment type="similarity">
    <text evidence="1">Belongs to the LytR/CpsA/Psr (LCP) family.</text>
</comment>
<dbReference type="Pfam" id="PF13399">
    <property type="entry name" value="LytR_C"/>
    <property type="match status" value="1"/>
</dbReference>
<evidence type="ECO:0000259" key="3">
    <source>
        <dbReference type="Pfam" id="PF03816"/>
    </source>
</evidence>